<dbReference type="Pfam" id="PF03108">
    <property type="entry name" value="DBD_Tnp_Mut"/>
    <property type="match status" value="1"/>
</dbReference>
<sequence>MECNNLCSIVFKYGGYWTTVKGQSRKKYVGGSQKTLKVERGDINLFLLKERTETLCTWIRGPIYDLYYHITGTSPKIYMLILSDTDVMDMIISSSDSNRVDVVVAVKDHEEDISFTDETQCSDMQNFSVNIRPNNDIIVDGLCESSFAAQVEENNSLSVGSRFEDASSFKQAIHIDAILQNYAIKIKASDTSRVIAICTYRGCPWRIRASVCSDGHSFEVRKLNPTHLCPGVTRAGNKQASTSWIAQEIKDIVKRNLEITPKDIANNLETSFGLCLPYMKI</sequence>
<evidence type="ECO:0000313" key="3">
    <source>
        <dbReference type="Proteomes" id="UP000829196"/>
    </source>
</evidence>
<proteinExistence type="predicted"/>
<dbReference type="PANTHER" id="PTHR31973:SF188">
    <property type="entry name" value="POLYPROTEIN, PUTATIVE-RELATED"/>
    <property type="match status" value="1"/>
</dbReference>
<name>A0A8T3BM35_DENNO</name>
<keyword evidence="3" id="KW-1185">Reference proteome</keyword>
<dbReference type="InterPro" id="IPR004332">
    <property type="entry name" value="Transposase_MuDR"/>
</dbReference>
<dbReference type="Proteomes" id="UP000829196">
    <property type="component" value="Unassembled WGS sequence"/>
</dbReference>
<feature type="domain" description="Transposase MuDR plant" evidence="1">
    <location>
        <begin position="156"/>
        <end position="220"/>
    </location>
</feature>
<dbReference type="SMR" id="A0A8T3BM35"/>
<organism evidence="2 3">
    <name type="scientific">Dendrobium nobile</name>
    <name type="common">Orchid</name>
    <dbReference type="NCBI Taxonomy" id="94219"/>
    <lineage>
        <taxon>Eukaryota</taxon>
        <taxon>Viridiplantae</taxon>
        <taxon>Streptophyta</taxon>
        <taxon>Embryophyta</taxon>
        <taxon>Tracheophyta</taxon>
        <taxon>Spermatophyta</taxon>
        <taxon>Magnoliopsida</taxon>
        <taxon>Liliopsida</taxon>
        <taxon>Asparagales</taxon>
        <taxon>Orchidaceae</taxon>
        <taxon>Epidendroideae</taxon>
        <taxon>Malaxideae</taxon>
        <taxon>Dendrobiinae</taxon>
        <taxon>Dendrobium</taxon>
    </lineage>
</organism>
<protein>
    <recommendedName>
        <fullName evidence="1">Transposase MuDR plant domain-containing protein</fullName>
    </recommendedName>
</protein>
<dbReference type="OrthoDB" id="1932754at2759"/>
<comment type="caution">
    <text evidence="2">The sequence shown here is derived from an EMBL/GenBank/DDBJ whole genome shotgun (WGS) entry which is preliminary data.</text>
</comment>
<evidence type="ECO:0000313" key="2">
    <source>
        <dbReference type="EMBL" id="KAI0513643.1"/>
    </source>
</evidence>
<reference evidence="2" key="1">
    <citation type="journal article" date="2022" name="Front. Genet.">
        <title>Chromosome-Scale Assembly of the Dendrobium nobile Genome Provides Insights Into the Molecular Mechanism of the Biosynthesis of the Medicinal Active Ingredient of Dendrobium.</title>
        <authorList>
            <person name="Xu Q."/>
            <person name="Niu S.-C."/>
            <person name="Li K.-L."/>
            <person name="Zheng P.-J."/>
            <person name="Zhang X.-J."/>
            <person name="Jia Y."/>
            <person name="Liu Y."/>
            <person name="Niu Y.-X."/>
            <person name="Yu L.-H."/>
            <person name="Chen D.-F."/>
            <person name="Zhang G.-Q."/>
        </authorList>
    </citation>
    <scope>NUCLEOTIDE SEQUENCE</scope>
    <source>
        <tissue evidence="2">Leaf</tissue>
    </source>
</reference>
<dbReference type="AlphaFoldDB" id="A0A8T3BM35"/>
<evidence type="ECO:0000259" key="1">
    <source>
        <dbReference type="Pfam" id="PF03108"/>
    </source>
</evidence>
<gene>
    <name evidence="2" type="ORF">KFK09_009673</name>
</gene>
<dbReference type="EMBL" id="JAGYWB010000008">
    <property type="protein sequence ID" value="KAI0513643.1"/>
    <property type="molecule type" value="Genomic_DNA"/>
</dbReference>
<accession>A0A8T3BM35</accession>
<dbReference type="PANTHER" id="PTHR31973">
    <property type="entry name" value="POLYPROTEIN, PUTATIVE-RELATED"/>
    <property type="match status" value="1"/>
</dbReference>